<dbReference type="InterPro" id="IPR006094">
    <property type="entry name" value="Oxid_FAD_bind_N"/>
</dbReference>
<keyword evidence="7" id="KW-0503">Monooxygenase</keyword>
<dbReference type="SUPFAM" id="SSF56176">
    <property type="entry name" value="FAD-binding/transporter-associated domain-like"/>
    <property type="match status" value="1"/>
</dbReference>
<dbReference type="Pfam" id="PF00296">
    <property type="entry name" value="Bac_luciferase"/>
    <property type="match status" value="2"/>
</dbReference>
<dbReference type="InterPro" id="IPR016167">
    <property type="entry name" value="FAD-bd_PCMH_sub1"/>
</dbReference>
<proteinExistence type="inferred from homology"/>
<organism evidence="7 8">
    <name type="scientific">Actinoplanes digitatis</name>
    <dbReference type="NCBI Taxonomy" id="1868"/>
    <lineage>
        <taxon>Bacteria</taxon>
        <taxon>Bacillati</taxon>
        <taxon>Actinomycetota</taxon>
        <taxon>Actinomycetes</taxon>
        <taxon>Micromonosporales</taxon>
        <taxon>Micromonosporaceae</taxon>
        <taxon>Actinoplanes</taxon>
    </lineage>
</organism>
<protein>
    <submittedName>
        <fullName evidence="7">FAD/FMN-containing dehydrogenase/alkanesulfonate monooxygenase SsuD/methylene tetrahydromethanopterin reductase-like flavin-dependent oxidoreductase (Luciferase family)</fullName>
    </submittedName>
</protein>
<dbReference type="InterPro" id="IPR036318">
    <property type="entry name" value="FAD-bd_PCMH-like_sf"/>
</dbReference>
<dbReference type="PROSITE" id="PS51387">
    <property type="entry name" value="FAD_PCMH"/>
    <property type="match status" value="1"/>
</dbReference>
<dbReference type="Proteomes" id="UP000578112">
    <property type="component" value="Unassembled WGS sequence"/>
</dbReference>
<comment type="caution">
    <text evidence="7">The sequence shown here is derived from an EMBL/GenBank/DDBJ whole genome shotgun (WGS) entry which is preliminary data.</text>
</comment>
<dbReference type="SUPFAM" id="SSF51679">
    <property type="entry name" value="Bacterial luciferase-like"/>
    <property type="match status" value="1"/>
</dbReference>
<reference evidence="7 8" key="1">
    <citation type="submission" date="2020-08" db="EMBL/GenBank/DDBJ databases">
        <title>Sequencing the genomes of 1000 actinobacteria strains.</title>
        <authorList>
            <person name="Klenk H.-P."/>
        </authorList>
    </citation>
    <scope>NUCLEOTIDE SEQUENCE [LARGE SCALE GENOMIC DNA]</scope>
    <source>
        <strain evidence="7 8">DSM 43149</strain>
    </source>
</reference>
<name>A0A7W7MSJ7_9ACTN</name>
<dbReference type="PANTHER" id="PTHR42973">
    <property type="entry name" value="BINDING OXIDOREDUCTASE, PUTATIVE (AFU_ORTHOLOGUE AFUA_1G17690)-RELATED"/>
    <property type="match status" value="1"/>
</dbReference>
<dbReference type="InterPro" id="IPR050416">
    <property type="entry name" value="FAD-linked_Oxidoreductase"/>
</dbReference>
<evidence type="ECO:0000256" key="3">
    <source>
        <dbReference type="ARBA" id="ARBA00022630"/>
    </source>
</evidence>
<evidence type="ECO:0000313" key="7">
    <source>
        <dbReference type="EMBL" id="MBB4764614.1"/>
    </source>
</evidence>
<dbReference type="Gene3D" id="3.20.20.30">
    <property type="entry name" value="Luciferase-like domain"/>
    <property type="match status" value="1"/>
</dbReference>
<dbReference type="InterPro" id="IPR036661">
    <property type="entry name" value="Luciferase-like_sf"/>
</dbReference>
<evidence type="ECO:0000313" key="8">
    <source>
        <dbReference type="Proteomes" id="UP000578112"/>
    </source>
</evidence>
<dbReference type="GO" id="GO:0004497">
    <property type="term" value="F:monooxygenase activity"/>
    <property type="evidence" value="ECO:0007669"/>
    <property type="project" value="UniProtKB-KW"/>
</dbReference>
<dbReference type="GO" id="GO:0071949">
    <property type="term" value="F:FAD binding"/>
    <property type="evidence" value="ECO:0007669"/>
    <property type="project" value="InterPro"/>
</dbReference>
<keyword evidence="5" id="KW-0560">Oxidoreductase</keyword>
<dbReference type="InterPro" id="IPR016166">
    <property type="entry name" value="FAD-bd_PCMH"/>
</dbReference>
<accession>A0A7W7MSJ7</accession>
<gene>
    <name evidence="7" type="ORF">BJ971_005170</name>
</gene>
<dbReference type="Gene3D" id="3.30.465.10">
    <property type="match status" value="1"/>
</dbReference>
<dbReference type="EMBL" id="JACHNH010000001">
    <property type="protein sequence ID" value="MBB4764614.1"/>
    <property type="molecule type" value="Genomic_DNA"/>
</dbReference>
<dbReference type="InterPro" id="IPR016169">
    <property type="entry name" value="FAD-bd_PCMH_sub2"/>
</dbReference>
<dbReference type="Gene3D" id="3.30.43.10">
    <property type="entry name" value="Uridine Diphospho-n-acetylenolpyruvylglucosamine Reductase, domain 2"/>
    <property type="match status" value="1"/>
</dbReference>
<evidence type="ECO:0000256" key="2">
    <source>
        <dbReference type="ARBA" id="ARBA00005466"/>
    </source>
</evidence>
<dbReference type="GO" id="GO:0016705">
    <property type="term" value="F:oxidoreductase activity, acting on paired donors, with incorporation or reduction of molecular oxygen"/>
    <property type="evidence" value="ECO:0007669"/>
    <property type="project" value="InterPro"/>
</dbReference>
<keyword evidence="3" id="KW-0285">Flavoprotein</keyword>
<dbReference type="Pfam" id="PF08031">
    <property type="entry name" value="BBE"/>
    <property type="match status" value="1"/>
</dbReference>
<evidence type="ECO:0000256" key="1">
    <source>
        <dbReference type="ARBA" id="ARBA00001974"/>
    </source>
</evidence>
<dbReference type="InterPro" id="IPR012951">
    <property type="entry name" value="BBE"/>
</dbReference>
<evidence type="ECO:0000256" key="5">
    <source>
        <dbReference type="ARBA" id="ARBA00023002"/>
    </source>
</evidence>
<dbReference type="RefSeq" id="WP_184995785.1">
    <property type="nucleotide sequence ID" value="NZ_BOMK01000003.1"/>
</dbReference>
<dbReference type="InterPro" id="IPR011251">
    <property type="entry name" value="Luciferase-like_dom"/>
</dbReference>
<dbReference type="Gene3D" id="3.40.462.20">
    <property type="match status" value="1"/>
</dbReference>
<comment type="cofactor">
    <cofactor evidence="1">
        <name>FAD</name>
        <dbReference type="ChEBI" id="CHEBI:57692"/>
    </cofactor>
</comment>
<comment type="similarity">
    <text evidence="2">Belongs to the oxygen-dependent FAD-linked oxidoreductase family.</text>
</comment>
<sequence>MADGGHPLRFGVLVTPGAGSPALARRAEELGFDLVAVPDGGQELDAWTLLGWIAGRTERIGLLAAGLDVSDREPAVLARSAASLDLLTGGRLELALAGEPDALGEAIDIIRGVLDAGEATPVRHLGRHYRVPRAQRGPLPAHRIPIMVYGDDPALARVAGRTSDGLWGSGSGALLDEAAAEAGREPAELRRVAAMPPSATAADLLALGADTVLIRTDDPEELRHFAEKIIPGLRQTDPAPATRRPAAVRAKRRTGIDYDNLPASLAETAVEPGDLEYARVRSTYLRGGSPGLVLRPRTTGEVVAALGYVRAHPELPFGLRSGGHGVSGRSTNDGGLVISLAALDSIEIIDEPGRLVRVGPGARWTDVAGALLPHGWALSSGDYGGVGVGGLATAGGVGWLARKHGLTIDRLRGVEMVLADGAVVRASPAEHPDLFWAVRGAGANFGVVTSFDFEADEVGKVGFAQLVVAADDPADLLVKWGRAIEAAPREVSGQLIMGPPRAGSPAFARLLGVVDAEDPETIIDLLQPIAAVAPLYQQNVTLLPYPAVMANAGEGYHRGQGEPVARSGLIEHLTPEFGRAAAELLASGAVHWFQIRTVGGAVADIPEEATAYAHRSANFSVTVMGSSARRVDAAWQDLYRHFDGLYLSFETDQSPARLADAFPPATLARLRELKRRYDPGNLFRDNFNIPPDEEQR</sequence>
<keyword evidence="8" id="KW-1185">Reference proteome</keyword>
<evidence type="ECO:0000256" key="4">
    <source>
        <dbReference type="ARBA" id="ARBA00022827"/>
    </source>
</evidence>
<dbReference type="PANTHER" id="PTHR42973:SF39">
    <property type="entry name" value="FAD-BINDING PCMH-TYPE DOMAIN-CONTAINING PROTEIN"/>
    <property type="match status" value="1"/>
</dbReference>
<dbReference type="AlphaFoldDB" id="A0A7W7MSJ7"/>
<dbReference type="Pfam" id="PF01565">
    <property type="entry name" value="FAD_binding_4"/>
    <property type="match status" value="1"/>
</dbReference>
<feature type="domain" description="FAD-binding PCMH-type" evidence="6">
    <location>
        <begin position="286"/>
        <end position="458"/>
    </location>
</feature>
<keyword evidence="4" id="KW-0274">FAD</keyword>
<evidence type="ECO:0000259" key="6">
    <source>
        <dbReference type="PROSITE" id="PS51387"/>
    </source>
</evidence>